<protein>
    <submittedName>
        <fullName evidence="1">Uncharacterized protein</fullName>
    </submittedName>
</protein>
<keyword evidence="2" id="KW-1185">Reference proteome</keyword>
<gene>
    <name evidence="1" type="ORF">N7458_007189</name>
</gene>
<dbReference type="Proteomes" id="UP001213681">
    <property type="component" value="Unassembled WGS sequence"/>
</dbReference>
<comment type="caution">
    <text evidence="1">The sequence shown here is derived from an EMBL/GenBank/DDBJ whole genome shotgun (WGS) entry which is preliminary data.</text>
</comment>
<evidence type="ECO:0000313" key="1">
    <source>
        <dbReference type="EMBL" id="KAJ5450740.1"/>
    </source>
</evidence>
<proteinExistence type="predicted"/>
<name>A0AAD6C830_9EURO</name>
<organism evidence="1 2">
    <name type="scientific">Penicillium daleae</name>
    <dbReference type="NCBI Taxonomy" id="63821"/>
    <lineage>
        <taxon>Eukaryota</taxon>
        <taxon>Fungi</taxon>
        <taxon>Dikarya</taxon>
        <taxon>Ascomycota</taxon>
        <taxon>Pezizomycotina</taxon>
        <taxon>Eurotiomycetes</taxon>
        <taxon>Eurotiomycetidae</taxon>
        <taxon>Eurotiales</taxon>
        <taxon>Aspergillaceae</taxon>
        <taxon>Penicillium</taxon>
    </lineage>
</organism>
<reference evidence="1" key="2">
    <citation type="journal article" date="2023" name="IMA Fungus">
        <title>Comparative genomic study of the Penicillium genus elucidates a diverse pangenome and 15 lateral gene transfer events.</title>
        <authorList>
            <person name="Petersen C."/>
            <person name="Sorensen T."/>
            <person name="Nielsen M.R."/>
            <person name="Sondergaard T.E."/>
            <person name="Sorensen J.L."/>
            <person name="Fitzpatrick D.A."/>
            <person name="Frisvad J.C."/>
            <person name="Nielsen K.L."/>
        </authorList>
    </citation>
    <scope>NUCLEOTIDE SEQUENCE</scope>
    <source>
        <strain evidence="1">IBT 16125</strain>
    </source>
</reference>
<dbReference type="AlphaFoldDB" id="A0AAD6C830"/>
<evidence type="ECO:0000313" key="2">
    <source>
        <dbReference type="Proteomes" id="UP001213681"/>
    </source>
</evidence>
<dbReference type="RefSeq" id="XP_056766275.1">
    <property type="nucleotide sequence ID" value="XM_056910571.1"/>
</dbReference>
<reference evidence="1" key="1">
    <citation type="submission" date="2022-12" db="EMBL/GenBank/DDBJ databases">
        <authorList>
            <person name="Petersen C."/>
        </authorList>
    </citation>
    <scope>NUCLEOTIDE SEQUENCE</scope>
    <source>
        <strain evidence="1">IBT 16125</strain>
    </source>
</reference>
<dbReference type="EMBL" id="JAPVEA010000006">
    <property type="protein sequence ID" value="KAJ5450740.1"/>
    <property type="molecule type" value="Genomic_DNA"/>
</dbReference>
<sequence length="158" mass="18036">MAHPEPLRVLVIVSQRSSLYTQTNTFPEEIVPLAMRLLKKRKMWKTTGYPAVTKLLAVQKWRSRAFLVFDIANEAYDAKLGHLPEHNQLPVVVAHFSRKRAAYPANSWVSQQVNHDVAMLHNANGLDAVPPFMEDHTLGTPPAYHSPRDISMLRVRYI</sequence>
<accession>A0AAD6C830</accession>
<dbReference type="GeneID" id="81600814"/>